<dbReference type="EMBL" id="JBBBZM010000097">
    <property type="protein sequence ID" value="KAL0634355.1"/>
    <property type="molecule type" value="Genomic_DNA"/>
</dbReference>
<dbReference type="PROSITE" id="PS51471">
    <property type="entry name" value="FE2OG_OXY"/>
    <property type="match status" value="1"/>
</dbReference>
<dbReference type="Pfam" id="PF14226">
    <property type="entry name" value="DIOX_N"/>
    <property type="match status" value="1"/>
</dbReference>
<dbReference type="InterPro" id="IPR050231">
    <property type="entry name" value="Iron_ascorbate_oxido_reductase"/>
</dbReference>
<dbReference type="Gene3D" id="2.60.120.330">
    <property type="entry name" value="B-lactam Antibiotic, Isopenicillin N Synthase, Chain"/>
    <property type="match status" value="1"/>
</dbReference>
<comment type="caution">
    <text evidence="4">The sequence shown here is derived from an EMBL/GenBank/DDBJ whole genome shotgun (WGS) entry which is preliminary data.</text>
</comment>
<dbReference type="Pfam" id="PF03171">
    <property type="entry name" value="2OG-FeII_Oxy"/>
    <property type="match status" value="1"/>
</dbReference>
<protein>
    <recommendedName>
        <fullName evidence="3">Fe2OG dioxygenase domain-containing protein</fullName>
    </recommendedName>
</protein>
<organism evidence="4 5">
    <name type="scientific">Discina gigas</name>
    <dbReference type="NCBI Taxonomy" id="1032678"/>
    <lineage>
        <taxon>Eukaryota</taxon>
        <taxon>Fungi</taxon>
        <taxon>Dikarya</taxon>
        <taxon>Ascomycota</taxon>
        <taxon>Pezizomycotina</taxon>
        <taxon>Pezizomycetes</taxon>
        <taxon>Pezizales</taxon>
        <taxon>Discinaceae</taxon>
        <taxon>Discina</taxon>
    </lineage>
</organism>
<keyword evidence="5" id="KW-1185">Reference proteome</keyword>
<dbReference type="InterPro" id="IPR044861">
    <property type="entry name" value="IPNS-like_FE2OG_OXY"/>
</dbReference>
<evidence type="ECO:0000256" key="1">
    <source>
        <dbReference type="ARBA" id="ARBA00008056"/>
    </source>
</evidence>
<evidence type="ECO:0000313" key="5">
    <source>
        <dbReference type="Proteomes" id="UP001447188"/>
    </source>
</evidence>
<evidence type="ECO:0000259" key="3">
    <source>
        <dbReference type="PROSITE" id="PS51471"/>
    </source>
</evidence>
<sequence length="376" mass="42394">MDPPTLPVLDLSLASNPSTKPLLLASLKSALFHTGFLYLTNHGISPDVIAALTSRVPVLFSLPSESKAKISMHNSPHFVGHSGFTEEKTRGKKDLREQFDFGSELPVVWQSKDEVKERETDFTKLYWRLRGPNQWPDEEEKDLKGFREALENYMAAVESLSLRFVHLIEEAFEIPVGTFDSFFTSRGPNLPPQHRVKIIKYPPSSSPGVRGQGVGAHKDSGGWLTFLLQLGETVEEAEGLQVLNPQNLETEEWISAPLISNSFVVNFGNAFEAATSGGVRATVHRVLTPKSTSGPRYSIPFFMGLPLDMTVNQIKRSIPSEVHRLRSDSDEKNDYALDHKWAEEDLGVAQLRKWFRSHREVAEKWYGVEFVDRYLQ</sequence>
<evidence type="ECO:0000256" key="2">
    <source>
        <dbReference type="RuleBase" id="RU003682"/>
    </source>
</evidence>
<reference evidence="4 5" key="1">
    <citation type="submission" date="2024-02" db="EMBL/GenBank/DDBJ databases">
        <title>Discinaceae phylogenomics.</title>
        <authorList>
            <person name="Dirks A.C."/>
            <person name="James T.Y."/>
        </authorList>
    </citation>
    <scope>NUCLEOTIDE SEQUENCE [LARGE SCALE GENOMIC DNA]</scope>
    <source>
        <strain evidence="4 5">ACD0624</strain>
    </source>
</reference>
<gene>
    <name evidence="4" type="ORF">Q9L58_006759</name>
</gene>
<keyword evidence="2" id="KW-0479">Metal-binding</keyword>
<evidence type="ECO:0000313" key="4">
    <source>
        <dbReference type="EMBL" id="KAL0634355.1"/>
    </source>
</evidence>
<keyword evidence="2" id="KW-0560">Oxidoreductase</keyword>
<name>A0ABR3GEK3_9PEZI</name>
<dbReference type="InterPro" id="IPR005123">
    <property type="entry name" value="Oxoglu/Fe-dep_dioxygenase_dom"/>
</dbReference>
<proteinExistence type="inferred from homology"/>
<keyword evidence="2" id="KW-0408">Iron</keyword>
<dbReference type="Proteomes" id="UP001447188">
    <property type="component" value="Unassembled WGS sequence"/>
</dbReference>
<dbReference type="PANTHER" id="PTHR47990">
    <property type="entry name" value="2-OXOGLUTARATE (2OG) AND FE(II)-DEPENDENT OXYGENASE SUPERFAMILY PROTEIN-RELATED"/>
    <property type="match status" value="1"/>
</dbReference>
<dbReference type="InterPro" id="IPR026992">
    <property type="entry name" value="DIOX_N"/>
</dbReference>
<dbReference type="SUPFAM" id="SSF51197">
    <property type="entry name" value="Clavaminate synthase-like"/>
    <property type="match status" value="1"/>
</dbReference>
<comment type="similarity">
    <text evidence="1 2">Belongs to the iron/ascorbate-dependent oxidoreductase family.</text>
</comment>
<feature type="domain" description="Fe2OG dioxygenase" evidence="3">
    <location>
        <begin position="192"/>
        <end position="305"/>
    </location>
</feature>
<dbReference type="InterPro" id="IPR027443">
    <property type="entry name" value="IPNS-like_sf"/>
</dbReference>
<accession>A0ABR3GEK3</accession>